<dbReference type="PANTHER" id="PTHR47843:SF2">
    <property type="entry name" value="BTB DOMAIN-CONTAINING PROTEIN"/>
    <property type="match status" value="1"/>
</dbReference>
<name>A0ABR4B7X2_9LECA</name>
<dbReference type="Gene3D" id="3.30.710.10">
    <property type="entry name" value="Potassium Channel Kv1.1, Chain A"/>
    <property type="match status" value="1"/>
</dbReference>
<dbReference type="SUPFAM" id="SSF54695">
    <property type="entry name" value="POZ domain"/>
    <property type="match status" value="1"/>
</dbReference>
<feature type="domain" description="BTB" evidence="1">
    <location>
        <begin position="14"/>
        <end position="83"/>
    </location>
</feature>
<keyword evidence="3" id="KW-1185">Reference proteome</keyword>
<dbReference type="InterPro" id="IPR000210">
    <property type="entry name" value="BTB/POZ_dom"/>
</dbReference>
<dbReference type="PANTHER" id="PTHR47843">
    <property type="entry name" value="BTB DOMAIN-CONTAINING PROTEIN-RELATED"/>
    <property type="match status" value="1"/>
</dbReference>
<protein>
    <recommendedName>
        <fullName evidence="1">BTB domain-containing protein</fullName>
    </recommendedName>
</protein>
<evidence type="ECO:0000313" key="3">
    <source>
        <dbReference type="Proteomes" id="UP001590951"/>
    </source>
</evidence>
<dbReference type="PROSITE" id="PS50097">
    <property type="entry name" value="BTB"/>
    <property type="match status" value="1"/>
</dbReference>
<dbReference type="InterPro" id="IPR011333">
    <property type="entry name" value="SKP1/BTB/POZ_sf"/>
</dbReference>
<accession>A0ABR4B7X2</accession>
<gene>
    <name evidence="2" type="ORF">ABVK25_006895</name>
</gene>
<dbReference type="EMBL" id="JBHFEH010000024">
    <property type="protein sequence ID" value="KAL2052954.1"/>
    <property type="molecule type" value="Genomic_DNA"/>
</dbReference>
<reference evidence="2 3" key="1">
    <citation type="submission" date="2024-09" db="EMBL/GenBank/DDBJ databases">
        <title>Rethinking Asexuality: The Enigmatic Case of Functional Sexual Genes in Lepraria (Stereocaulaceae).</title>
        <authorList>
            <person name="Doellman M."/>
            <person name="Sun Y."/>
            <person name="Barcenas-Pena A."/>
            <person name="Lumbsch H.T."/>
            <person name="Grewe F."/>
        </authorList>
    </citation>
    <scope>NUCLEOTIDE SEQUENCE [LARGE SCALE GENOMIC DNA]</scope>
    <source>
        <strain evidence="2 3">Grewe 0041</strain>
    </source>
</reference>
<dbReference type="SMART" id="SM00225">
    <property type="entry name" value="BTB"/>
    <property type="match status" value="1"/>
</dbReference>
<comment type="caution">
    <text evidence="2">The sequence shown here is derived from an EMBL/GenBank/DDBJ whole genome shotgun (WGS) entry which is preliminary data.</text>
</comment>
<dbReference type="Pfam" id="PF00651">
    <property type="entry name" value="BTB"/>
    <property type="match status" value="1"/>
</dbReference>
<dbReference type="CDD" id="cd18186">
    <property type="entry name" value="BTB_POZ_ZBTB_KLHL-like"/>
    <property type="match status" value="1"/>
</dbReference>
<evidence type="ECO:0000313" key="2">
    <source>
        <dbReference type="EMBL" id="KAL2052954.1"/>
    </source>
</evidence>
<organism evidence="2 3">
    <name type="scientific">Lepraria finkii</name>
    <dbReference type="NCBI Taxonomy" id="1340010"/>
    <lineage>
        <taxon>Eukaryota</taxon>
        <taxon>Fungi</taxon>
        <taxon>Dikarya</taxon>
        <taxon>Ascomycota</taxon>
        <taxon>Pezizomycotina</taxon>
        <taxon>Lecanoromycetes</taxon>
        <taxon>OSLEUM clade</taxon>
        <taxon>Lecanoromycetidae</taxon>
        <taxon>Lecanorales</taxon>
        <taxon>Lecanorineae</taxon>
        <taxon>Stereocaulaceae</taxon>
        <taxon>Lepraria</taxon>
    </lineage>
</organism>
<sequence length="233" mass="26775">MEQRPTHLKLRDVPTLILHVGPDETAYHVHQDLLFSASKVFKAAFSGKFRESSDRSMSLPDDDVEAFESMTRWLYTQKLELSDPITAETSSECYWQLAKLNTLADKYDITTLKNLIIDKLFELSVPPKYVKPPQMDVITYVYQNTTEKSSFRKLIVAWYTWNIDFKWYTDDITRDVILKLPEFTADLAISLALRTGYHAINPLRGRSSNYHEKPAEEVVKKNVGGVLNSTCTA</sequence>
<dbReference type="Proteomes" id="UP001590951">
    <property type="component" value="Unassembled WGS sequence"/>
</dbReference>
<evidence type="ECO:0000259" key="1">
    <source>
        <dbReference type="PROSITE" id="PS50097"/>
    </source>
</evidence>
<proteinExistence type="predicted"/>